<dbReference type="Gene3D" id="1.10.8.270">
    <property type="entry name" value="putative rabgap domain of human tbc1 domain family member 14 like domains"/>
    <property type="match status" value="1"/>
</dbReference>
<feature type="domain" description="Rab-GAP TBC" evidence="3">
    <location>
        <begin position="109"/>
        <end position="297"/>
    </location>
</feature>
<sequence>MSAESPGKKLLSADSCRGNGLSPAESSRSLRGTTEDLRDDGEGNSLGSDSDMNGFAVTEERQVNKYGFIGDSQQYSGELAEEIPTEMLNSWDKWMAKKHKKVKLRCQKGIPPSLRGRAWLYLSGGKVKKEQNQGKFQELDSQPGDPKWVDVIERDLHRQFPFHEMFVARGGHGQQDLFRVLKAYTLHRPEEGYCQAQAPIAAVLLMHMPAEDAFWGLVQICEKYLPGYYSAGLEAIQLDGEILYALLQRVSPVACRHLRKHKVEPTMCMTEWFMCAFSRTLPWASVLRVWDMFLCEGVKIIFRVGLVLLKCMLGSQEKVKACQGLYETMQLLRAIDPHYMQEGFLIREVIELAVSERDIEKEHFAQLRRWKENHGDLHCKSPPRMHGAKAIMTAEPPSRQDLRQKPTIIVESPLESKTDGEGVNAKESKKPEEEKQKETIVPLKETGDPYPALSDPSPVLEHMTVRGSNESLSSAEHDTYL</sequence>
<name>A0A667XHQ5_9TELE</name>
<feature type="region of interest" description="Disordered" evidence="2">
    <location>
        <begin position="409"/>
        <end position="481"/>
    </location>
</feature>
<feature type="compositionally biased region" description="Basic and acidic residues" evidence="2">
    <location>
        <begin position="414"/>
        <end position="438"/>
    </location>
</feature>
<dbReference type="Gene3D" id="1.10.10.750">
    <property type="entry name" value="Ypt/Rab-GAP domain of gyp1p, domain 1"/>
    <property type="match status" value="1"/>
</dbReference>
<dbReference type="Pfam" id="PF00566">
    <property type="entry name" value="RabGAP-TBC"/>
    <property type="match status" value="1"/>
</dbReference>
<protein>
    <submittedName>
        <fullName evidence="4">TBC1 domain family member 10A</fullName>
    </submittedName>
</protein>
<dbReference type="GeneTree" id="ENSGT00940000157386"/>
<dbReference type="PROSITE" id="PS50086">
    <property type="entry name" value="TBC_RABGAP"/>
    <property type="match status" value="1"/>
</dbReference>
<proteinExistence type="predicted"/>
<dbReference type="FunFam" id="1.10.472.80:FF:000008">
    <property type="entry name" value="TBC1 domain family member 10A"/>
    <property type="match status" value="1"/>
</dbReference>
<dbReference type="GO" id="GO:0005886">
    <property type="term" value="C:plasma membrane"/>
    <property type="evidence" value="ECO:0007669"/>
    <property type="project" value="UniProtKB-ARBA"/>
</dbReference>
<reference evidence="4" key="3">
    <citation type="submission" date="2025-09" db="UniProtKB">
        <authorList>
            <consortium name="Ensembl"/>
        </authorList>
    </citation>
    <scope>IDENTIFICATION</scope>
</reference>
<evidence type="ECO:0000259" key="3">
    <source>
        <dbReference type="PROSITE" id="PS50086"/>
    </source>
</evidence>
<dbReference type="FunFam" id="1.10.10.750:FF:000001">
    <property type="entry name" value="TBC1 domain family member 10A"/>
    <property type="match status" value="1"/>
</dbReference>
<dbReference type="GO" id="GO:0005096">
    <property type="term" value="F:GTPase activator activity"/>
    <property type="evidence" value="ECO:0007669"/>
    <property type="project" value="UniProtKB-KW"/>
</dbReference>
<dbReference type="Ensembl" id="ENSMMDT00005014077.1">
    <property type="protein sequence ID" value="ENSMMDP00005013683.1"/>
    <property type="gene ID" value="ENSMMDG00005007085.1"/>
</dbReference>
<dbReference type="FunFam" id="1.10.8.270:FF:000007">
    <property type="entry name" value="TBC1 domain family member 10A"/>
    <property type="match status" value="1"/>
</dbReference>
<evidence type="ECO:0000256" key="1">
    <source>
        <dbReference type="ARBA" id="ARBA00022468"/>
    </source>
</evidence>
<dbReference type="InParanoid" id="A0A667XHQ5"/>
<evidence type="ECO:0000313" key="5">
    <source>
        <dbReference type="Proteomes" id="UP000472263"/>
    </source>
</evidence>
<keyword evidence="1" id="KW-0343">GTPase activation</keyword>
<dbReference type="Gene3D" id="1.10.472.80">
    <property type="entry name" value="Ypt/Rab-GAP domain of gyp1p, domain 3"/>
    <property type="match status" value="1"/>
</dbReference>
<dbReference type="GO" id="GO:0031267">
    <property type="term" value="F:small GTPase binding"/>
    <property type="evidence" value="ECO:0007669"/>
    <property type="project" value="TreeGrafter"/>
</dbReference>
<organism evidence="4 5">
    <name type="scientific">Myripristis murdjan</name>
    <name type="common">pinecone soldierfish</name>
    <dbReference type="NCBI Taxonomy" id="586833"/>
    <lineage>
        <taxon>Eukaryota</taxon>
        <taxon>Metazoa</taxon>
        <taxon>Chordata</taxon>
        <taxon>Craniata</taxon>
        <taxon>Vertebrata</taxon>
        <taxon>Euteleostomi</taxon>
        <taxon>Actinopterygii</taxon>
        <taxon>Neopterygii</taxon>
        <taxon>Teleostei</taxon>
        <taxon>Neoteleostei</taxon>
        <taxon>Acanthomorphata</taxon>
        <taxon>Holocentriformes</taxon>
        <taxon>Holocentridae</taxon>
        <taxon>Myripristis</taxon>
    </lineage>
</organism>
<dbReference type="InterPro" id="IPR050302">
    <property type="entry name" value="Rab_GAP_TBC_domain"/>
</dbReference>
<evidence type="ECO:0000313" key="4">
    <source>
        <dbReference type="Ensembl" id="ENSMMDP00005013683.1"/>
    </source>
</evidence>
<reference evidence="4" key="1">
    <citation type="submission" date="2019-06" db="EMBL/GenBank/DDBJ databases">
        <authorList>
            <consortium name="Wellcome Sanger Institute Data Sharing"/>
        </authorList>
    </citation>
    <scope>NUCLEOTIDE SEQUENCE [LARGE SCALE GENOMIC DNA]</scope>
</reference>
<feature type="region of interest" description="Disordered" evidence="2">
    <location>
        <begin position="1"/>
        <end position="52"/>
    </location>
</feature>
<dbReference type="Proteomes" id="UP000472263">
    <property type="component" value="Chromosome 12"/>
</dbReference>
<evidence type="ECO:0000256" key="2">
    <source>
        <dbReference type="SAM" id="MobiDB-lite"/>
    </source>
</evidence>
<dbReference type="PANTHER" id="PTHR47219:SF4">
    <property type="entry name" value="TBC1 DOMAIN FAMILY MEMBER 10A"/>
    <property type="match status" value="1"/>
</dbReference>
<keyword evidence="5" id="KW-1185">Reference proteome</keyword>
<gene>
    <name evidence="4" type="primary">TBC1D10A</name>
    <name evidence="4" type="synonym">LOC115368719</name>
</gene>
<dbReference type="InterPro" id="IPR000195">
    <property type="entry name" value="Rab-GAP-TBC_dom"/>
</dbReference>
<dbReference type="SUPFAM" id="SSF47923">
    <property type="entry name" value="Ypt/Rab-GAP domain of gyp1p"/>
    <property type="match status" value="2"/>
</dbReference>
<dbReference type="PANTHER" id="PTHR47219">
    <property type="entry name" value="RAB GTPASE-ACTIVATING PROTEIN 1-LIKE"/>
    <property type="match status" value="1"/>
</dbReference>
<dbReference type="AlphaFoldDB" id="A0A667XHQ5"/>
<dbReference type="InterPro" id="IPR035969">
    <property type="entry name" value="Rab-GAP_TBC_sf"/>
</dbReference>
<accession>A0A667XHQ5</accession>
<reference evidence="4" key="2">
    <citation type="submission" date="2025-08" db="UniProtKB">
        <authorList>
            <consortium name="Ensembl"/>
        </authorList>
    </citation>
    <scope>IDENTIFICATION</scope>
</reference>
<dbReference type="SMART" id="SM00164">
    <property type="entry name" value="TBC"/>
    <property type="match status" value="1"/>
</dbReference>